<reference evidence="2 3" key="1">
    <citation type="submission" date="2020-04" db="EMBL/GenBank/DDBJ databases">
        <title>Chromosome-level genome assembly of a cyprinid fish Onychostoma macrolepis by integration of Nanopore Sequencing, Bionano and Hi-C technology.</title>
        <authorList>
            <person name="Wang D."/>
        </authorList>
    </citation>
    <scope>NUCLEOTIDE SEQUENCE [LARGE SCALE GENOMIC DNA]</scope>
    <source>
        <strain evidence="2">SWU-2019</strain>
        <tissue evidence="2">Muscle</tissue>
    </source>
</reference>
<evidence type="ECO:0000313" key="3">
    <source>
        <dbReference type="Proteomes" id="UP000579812"/>
    </source>
</evidence>
<keyword evidence="3" id="KW-1185">Reference proteome</keyword>
<feature type="compositionally biased region" description="Polar residues" evidence="1">
    <location>
        <begin position="70"/>
        <end position="84"/>
    </location>
</feature>
<organism evidence="2 3">
    <name type="scientific">Onychostoma macrolepis</name>
    <dbReference type="NCBI Taxonomy" id="369639"/>
    <lineage>
        <taxon>Eukaryota</taxon>
        <taxon>Metazoa</taxon>
        <taxon>Chordata</taxon>
        <taxon>Craniata</taxon>
        <taxon>Vertebrata</taxon>
        <taxon>Euteleostomi</taxon>
        <taxon>Actinopterygii</taxon>
        <taxon>Neopterygii</taxon>
        <taxon>Teleostei</taxon>
        <taxon>Ostariophysi</taxon>
        <taxon>Cypriniformes</taxon>
        <taxon>Cyprinidae</taxon>
        <taxon>Acrossocheilinae</taxon>
        <taxon>Onychostoma</taxon>
    </lineage>
</organism>
<dbReference type="Proteomes" id="UP000579812">
    <property type="component" value="Unassembled WGS sequence"/>
</dbReference>
<comment type="caution">
    <text evidence="2">The sequence shown here is derived from an EMBL/GenBank/DDBJ whole genome shotgun (WGS) entry which is preliminary data.</text>
</comment>
<sequence>MMQRDKRKQWRHKRSTYSQYFDEGSCHWIAMVHHPEYKGKESLFLCRCQGRIRHYRSSCGGKTWFPDENSITNIQDSGSKNSDISIDEPVPSDIEMEDTTPTSMMVQM</sequence>
<gene>
    <name evidence="2" type="ORF">G5714_002818</name>
</gene>
<evidence type="ECO:0000313" key="2">
    <source>
        <dbReference type="EMBL" id="KAF4115329.1"/>
    </source>
</evidence>
<feature type="region of interest" description="Disordered" evidence="1">
    <location>
        <begin position="70"/>
        <end position="108"/>
    </location>
</feature>
<feature type="compositionally biased region" description="Polar residues" evidence="1">
    <location>
        <begin position="99"/>
        <end position="108"/>
    </location>
</feature>
<protein>
    <submittedName>
        <fullName evidence="2">Uncharacterized protein</fullName>
    </submittedName>
</protein>
<dbReference type="EMBL" id="JAAMOB010000003">
    <property type="protein sequence ID" value="KAF4115329.1"/>
    <property type="molecule type" value="Genomic_DNA"/>
</dbReference>
<dbReference type="AlphaFoldDB" id="A0A7J6D7R3"/>
<proteinExistence type="predicted"/>
<accession>A0A7J6D7R3</accession>
<evidence type="ECO:0000256" key="1">
    <source>
        <dbReference type="SAM" id="MobiDB-lite"/>
    </source>
</evidence>
<name>A0A7J6D7R3_9TELE</name>